<accession>G0U2Q3</accession>
<dbReference type="EMBL" id="HE573025">
    <property type="protein sequence ID" value="CCC50557.1"/>
    <property type="molecule type" value="Genomic_DNA"/>
</dbReference>
<feature type="region of interest" description="Disordered" evidence="1">
    <location>
        <begin position="164"/>
        <end position="184"/>
    </location>
</feature>
<name>G0U2Q3_TRYVY</name>
<evidence type="ECO:0000256" key="1">
    <source>
        <dbReference type="SAM" id="MobiDB-lite"/>
    </source>
</evidence>
<gene>
    <name evidence="2" type="ORF">TVY486_0903780</name>
</gene>
<sequence length="369" mass="41094">MNETGSKRGCDISSSAIMDELYRTKENLSEVIEECVFLERQCKSRERELETELVRRNYLVADLSCALTATMRYLALLEEHVFVSSLGSMSTAMRRFPVVEASRTAALRCVEKALDPHNDSLLEDVLAKTAVYNEGTPNGPGKPLEHGTGQLSVEDASSAIRHLGNVGDEPVRSVSGAATSHKTGKGKGAVVSEAVACLDDARALCRSMKLRAQEFQAHGGNVGKQGEHTKAKENVMGFQSIERAKETAATGLGNASFGVRNLVVRAGVEDVCQRFENNEETTDVVRRQLEDMTRKFHVLERITKREREQLQEELLRVRNVHMEERKECDLVLGRVTAELEELVTENARLRRWLKQGKSAQSVKCDRSYV</sequence>
<protein>
    <submittedName>
        <fullName evidence="2">Uncharacterized protein</fullName>
    </submittedName>
</protein>
<evidence type="ECO:0000313" key="2">
    <source>
        <dbReference type="EMBL" id="CCC50557.1"/>
    </source>
</evidence>
<reference evidence="2" key="1">
    <citation type="journal article" date="2012" name="Proc. Natl. Acad. Sci. U.S.A.">
        <title>Antigenic diversity is generated by distinct evolutionary mechanisms in African trypanosome species.</title>
        <authorList>
            <person name="Jackson A.P."/>
            <person name="Berry A."/>
            <person name="Aslett M."/>
            <person name="Allison H.C."/>
            <person name="Burton P."/>
            <person name="Vavrova-Anderson J."/>
            <person name="Brown R."/>
            <person name="Browne H."/>
            <person name="Corton N."/>
            <person name="Hauser H."/>
            <person name="Gamble J."/>
            <person name="Gilderthorp R."/>
            <person name="Marcello L."/>
            <person name="McQuillan J."/>
            <person name="Otto T.D."/>
            <person name="Quail M.A."/>
            <person name="Sanders M.J."/>
            <person name="van Tonder A."/>
            <person name="Ginger M.L."/>
            <person name="Field M.C."/>
            <person name="Barry J.D."/>
            <person name="Hertz-Fowler C."/>
            <person name="Berriman M."/>
        </authorList>
    </citation>
    <scope>NUCLEOTIDE SEQUENCE</scope>
    <source>
        <strain evidence="2">Y486</strain>
    </source>
</reference>
<dbReference type="VEuPathDB" id="TriTrypDB:TvY486_0903780"/>
<dbReference type="AlphaFoldDB" id="G0U2Q3"/>
<organism evidence="2">
    <name type="scientific">Trypanosoma vivax (strain Y486)</name>
    <dbReference type="NCBI Taxonomy" id="1055687"/>
    <lineage>
        <taxon>Eukaryota</taxon>
        <taxon>Discoba</taxon>
        <taxon>Euglenozoa</taxon>
        <taxon>Kinetoplastea</taxon>
        <taxon>Metakinetoplastina</taxon>
        <taxon>Trypanosomatida</taxon>
        <taxon>Trypanosomatidae</taxon>
        <taxon>Trypanosoma</taxon>
        <taxon>Duttonella</taxon>
    </lineage>
</organism>
<proteinExistence type="predicted"/>
<dbReference type="OMA" id="CVFVERQ"/>